<proteinExistence type="predicted"/>
<sequence>MLYQVPTTKVHVVIEIVGQEELNGTVFISENIFSHTMKPRLEDLLNQQRRFFPFLLDDEEYILFNKSQLILLRSSENDALDLEEQLMLEPQEVTLVLDNGKELSGNIYPNLPPDQRRASDFFNQDETFLPIYNEKEKVIVNLDHVLFVRN</sequence>
<protein>
    <submittedName>
        <fullName evidence="1">Uncharacterized protein</fullName>
    </submittedName>
</protein>
<gene>
    <name evidence="1" type="ORF">J3U88_26370</name>
</gene>
<comment type="caution">
    <text evidence="1">The sequence shown here is derived from an EMBL/GenBank/DDBJ whole genome shotgun (WGS) entry which is preliminary data.</text>
</comment>
<dbReference type="Proteomes" id="UP000664417">
    <property type="component" value="Unassembled WGS sequence"/>
</dbReference>
<evidence type="ECO:0000313" key="2">
    <source>
        <dbReference type="Proteomes" id="UP000664417"/>
    </source>
</evidence>
<evidence type="ECO:0000313" key="1">
    <source>
        <dbReference type="EMBL" id="MBO1322029.1"/>
    </source>
</evidence>
<dbReference type="RefSeq" id="WP_207861999.1">
    <property type="nucleotide sequence ID" value="NZ_JAFREP010000030.1"/>
</dbReference>
<accession>A0A8J7QDA7</accession>
<reference evidence="1" key="1">
    <citation type="submission" date="2021-03" db="EMBL/GenBank/DDBJ databases">
        <authorList>
            <person name="Wang G."/>
        </authorList>
    </citation>
    <scope>NUCLEOTIDE SEQUENCE</scope>
    <source>
        <strain evidence="1">KCTC 12899</strain>
    </source>
</reference>
<keyword evidence="2" id="KW-1185">Reference proteome</keyword>
<organism evidence="1 2">
    <name type="scientific">Acanthopleuribacter pedis</name>
    <dbReference type="NCBI Taxonomy" id="442870"/>
    <lineage>
        <taxon>Bacteria</taxon>
        <taxon>Pseudomonadati</taxon>
        <taxon>Acidobacteriota</taxon>
        <taxon>Holophagae</taxon>
        <taxon>Acanthopleuribacterales</taxon>
        <taxon>Acanthopleuribacteraceae</taxon>
        <taxon>Acanthopleuribacter</taxon>
    </lineage>
</organism>
<dbReference type="EMBL" id="JAFREP010000030">
    <property type="protein sequence ID" value="MBO1322029.1"/>
    <property type="molecule type" value="Genomic_DNA"/>
</dbReference>
<name>A0A8J7QDA7_9BACT</name>
<dbReference type="AlphaFoldDB" id="A0A8J7QDA7"/>